<evidence type="ECO:0000313" key="3">
    <source>
        <dbReference type="Proteomes" id="UP001186944"/>
    </source>
</evidence>
<evidence type="ECO:0000256" key="1">
    <source>
        <dbReference type="ARBA" id="ARBA00010236"/>
    </source>
</evidence>
<reference evidence="2" key="1">
    <citation type="submission" date="2019-08" db="EMBL/GenBank/DDBJ databases">
        <title>The improved chromosome-level genome for the pearl oyster Pinctada fucata martensii using PacBio sequencing and Hi-C.</title>
        <authorList>
            <person name="Zheng Z."/>
        </authorList>
    </citation>
    <scope>NUCLEOTIDE SEQUENCE</scope>
    <source>
        <strain evidence="2">ZZ-2019</strain>
        <tissue evidence="2">Adductor muscle</tissue>
    </source>
</reference>
<dbReference type="AlphaFoldDB" id="A0AA88YJH9"/>
<dbReference type="Gene3D" id="3.40.50.300">
    <property type="entry name" value="P-loop containing nucleotide triphosphate hydrolases"/>
    <property type="match status" value="1"/>
</dbReference>
<name>A0AA88YJH9_PINIB</name>
<comment type="caution">
    <text evidence="2">The sequence shown here is derived from an EMBL/GenBank/DDBJ whole genome shotgun (WGS) entry which is preliminary data.</text>
</comment>
<evidence type="ECO:0000313" key="2">
    <source>
        <dbReference type="EMBL" id="KAK3106159.1"/>
    </source>
</evidence>
<dbReference type="SUPFAM" id="SSF52540">
    <property type="entry name" value="P-loop containing nucleoside triphosphate hydrolases"/>
    <property type="match status" value="1"/>
</dbReference>
<feature type="non-terminal residue" evidence="2">
    <location>
        <position position="1"/>
    </location>
</feature>
<dbReference type="Pfam" id="PF13469">
    <property type="entry name" value="Sulfotransfer_3"/>
    <property type="match status" value="1"/>
</dbReference>
<dbReference type="EMBL" id="VSWD01000003">
    <property type="protein sequence ID" value="KAK3106159.1"/>
    <property type="molecule type" value="Genomic_DNA"/>
</dbReference>
<dbReference type="PANTHER" id="PTHR45964">
    <property type="entry name" value="WSCD FAMILY MEMBER CG9164"/>
    <property type="match status" value="1"/>
</dbReference>
<protein>
    <recommendedName>
        <fullName evidence="4">Sulfotransferase</fullName>
    </recommendedName>
</protein>
<dbReference type="InterPro" id="IPR051589">
    <property type="entry name" value="Sialate-O-sulfotransferase"/>
</dbReference>
<dbReference type="Proteomes" id="UP001186944">
    <property type="component" value="Unassembled WGS sequence"/>
</dbReference>
<gene>
    <name evidence="2" type="ORF">FSP39_013966</name>
</gene>
<accession>A0AA88YJH9</accession>
<dbReference type="InterPro" id="IPR027417">
    <property type="entry name" value="P-loop_NTPase"/>
</dbReference>
<sequence length="190" mass="22097">GIITGGVYKDTALLKKGFPGESITNSSVILIKTHRWGMKERAKYKRAVLLLRNPYDALIAEFNRLHGGHVGHASDLDFKSKWTKYFKKVSDKWVKMNHDWLQFSGPLYVIRYENLVLNPVKEVKDLMSFLDVPVPFREYCVLENLNGKHKRKQMNKKRNNLFPTTVRKKLDADIAKIEHEISKATMNRKP</sequence>
<dbReference type="PANTHER" id="PTHR45964:SF5">
    <property type="entry name" value="WSCD FAMILY MEMBER CG9164"/>
    <property type="match status" value="1"/>
</dbReference>
<evidence type="ECO:0008006" key="4">
    <source>
        <dbReference type="Google" id="ProtNLM"/>
    </source>
</evidence>
<keyword evidence="3" id="KW-1185">Reference proteome</keyword>
<comment type="similarity">
    <text evidence="1">Belongs to the WSCD family.</text>
</comment>
<organism evidence="2 3">
    <name type="scientific">Pinctada imbricata</name>
    <name type="common">Atlantic pearl-oyster</name>
    <name type="synonym">Pinctada martensii</name>
    <dbReference type="NCBI Taxonomy" id="66713"/>
    <lineage>
        <taxon>Eukaryota</taxon>
        <taxon>Metazoa</taxon>
        <taxon>Spiralia</taxon>
        <taxon>Lophotrochozoa</taxon>
        <taxon>Mollusca</taxon>
        <taxon>Bivalvia</taxon>
        <taxon>Autobranchia</taxon>
        <taxon>Pteriomorphia</taxon>
        <taxon>Pterioida</taxon>
        <taxon>Pterioidea</taxon>
        <taxon>Pteriidae</taxon>
        <taxon>Pinctada</taxon>
    </lineage>
</organism>
<proteinExistence type="inferred from homology"/>